<sequence>MLRTSLGMFLAGVMSVPAASAAPMSADTAARLLIPHRAVYDLKLKDASERSGIEGMVGRMVYEFTGSACTGFTTNFRLVTKIDTGEQTRVSDQQTNTFEDVSAQQFHFETKSFTDEQLDKEVAGDATTGETGVKVDLTGPEGREVDLPASAFPTNHMLEVIKNAKDGNRFFEARVFDGSEDGDKSLLTTTVIGKQQDPQKEDLDAAKAGEFSKAAYWPVTIAYFNEAAAGDPTPVYNMSFKLYENGITRDLTMDYGDFVLSGSLSKLELLQKSDCQADQRPVTR</sequence>
<name>A0A7X0MTS5_9HYPH</name>
<gene>
    <name evidence="2" type="ORF">F4695_002938</name>
</gene>
<evidence type="ECO:0000313" key="3">
    <source>
        <dbReference type="Proteomes" id="UP000585437"/>
    </source>
</evidence>
<organism evidence="2 3">
    <name type="scientific">Rhizobium soli</name>
    <dbReference type="NCBI Taxonomy" id="424798"/>
    <lineage>
        <taxon>Bacteria</taxon>
        <taxon>Pseudomonadati</taxon>
        <taxon>Pseudomonadota</taxon>
        <taxon>Alphaproteobacteria</taxon>
        <taxon>Hyphomicrobiales</taxon>
        <taxon>Rhizobiaceae</taxon>
        <taxon>Rhizobium/Agrobacterium group</taxon>
        <taxon>Rhizobium</taxon>
    </lineage>
</organism>
<evidence type="ECO:0000256" key="1">
    <source>
        <dbReference type="SAM" id="SignalP"/>
    </source>
</evidence>
<feature type="chain" id="PRO_5031105144" description="ATP-binding protein" evidence="1">
    <location>
        <begin position="22"/>
        <end position="284"/>
    </location>
</feature>
<dbReference type="Pfam" id="PF08904">
    <property type="entry name" value="EipB_like"/>
    <property type="match status" value="1"/>
</dbReference>
<dbReference type="EMBL" id="JACHBU010000005">
    <property type="protein sequence ID" value="MBB6509570.1"/>
    <property type="molecule type" value="Genomic_DNA"/>
</dbReference>
<evidence type="ECO:0008006" key="4">
    <source>
        <dbReference type="Google" id="ProtNLM"/>
    </source>
</evidence>
<keyword evidence="1" id="KW-0732">Signal</keyword>
<protein>
    <recommendedName>
        <fullName evidence="4">ATP-binding protein</fullName>
    </recommendedName>
</protein>
<proteinExistence type="predicted"/>
<dbReference type="RefSeq" id="WP_062580412.1">
    <property type="nucleotide sequence ID" value="NZ_JACHBU010000005.1"/>
</dbReference>
<reference evidence="2 3" key="1">
    <citation type="submission" date="2020-08" db="EMBL/GenBank/DDBJ databases">
        <title>The Agave Microbiome: Exploring the role of microbial communities in plant adaptations to desert environments.</title>
        <authorList>
            <person name="Partida-Martinez L.P."/>
        </authorList>
    </citation>
    <scope>NUCLEOTIDE SEQUENCE [LARGE SCALE GENOMIC DNA]</scope>
    <source>
        <strain evidence="2 3">AS3.12</strain>
    </source>
</reference>
<comment type="caution">
    <text evidence="2">The sequence shown here is derived from an EMBL/GenBank/DDBJ whole genome shotgun (WGS) entry which is preliminary data.</text>
</comment>
<dbReference type="AlphaFoldDB" id="A0A7X0MTS5"/>
<dbReference type="Proteomes" id="UP000585437">
    <property type="component" value="Unassembled WGS sequence"/>
</dbReference>
<evidence type="ECO:0000313" key="2">
    <source>
        <dbReference type="EMBL" id="MBB6509570.1"/>
    </source>
</evidence>
<accession>A0A7X0MTS5</accession>
<keyword evidence="3" id="KW-1185">Reference proteome</keyword>
<dbReference type="InterPro" id="IPR015000">
    <property type="entry name" value="EipB-like"/>
</dbReference>
<feature type="signal peptide" evidence="1">
    <location>
        <begin position="1"/>
        <end position="21"/>
    </location>
</feature>